<organism evidence="1 2">
    <name type="scientific">Sunxiuqinia dokdonensis</name>
    <dbReference type="NCBI Taxonomy" id="1409788"/>
    <lineage>
        <taxon>Bacteria</taxon>
        <taxon>Pseudomonadati</taxon>
        <taxon>Bacteroidota</taxon>
        <taxon>Bacteroidia</taxon>
        <taxon>Marinilabiliales</taxon>
        <taxon>Prolixibacteraceae</taxon>
        <taxon>Sunxiuqinia</taxon>
    </lineage>
</organism>
<evidence type="ECO:0000313" key="2">
    <source>
        <dbReference type="Proteomes" id="UP000036958"/>
    </source>
</evidence>
<name>A0A0L8V7G4_9BACT</name>
<reference evidence="2" key="1">
    <citation type="submission" date="2015-07" db="EMBL/GenBank/DDBJ databases">
        <title>Genome sequencing of Sunxiuqinia dokdonensis strain SK.</title>
        <authorList>
            <person name="Ahn S."/>
            <person name="Kim B.-C."/>
        </authorList>
    </citation>
    <scope>NUCLEOTIDE SEQUENCE [LARGE SCALE GENOMIC DNA]</scope>
    <source>
        <strain evidence="2">SK</strain>
    </source>
</reference>
<dbReference type="Proteomes" id="UP000036958">
    <property type="component" value="Unassembled WGS sequence"/>
</dbReference>
<proteinExistence type="predicted"/>
<dbReference type="AlphaFoldDB" id="A0A0L8V7G4"/>
<accession>A0A0L8V7G4</accession>
<comment type="caution">
    <text evidence="1">The sequence shown here is derived from an EMBL/GenBank/DDBJ whole genome shotgun (WGS) entry which is preliminary data.</text>
</comment>
<sequence>MFSHDSFYKKFILIKSLDDTIYFEFWFSGSKEDCTFKIQKRAGC</sequence>
<protein>
    <submittedName>
        <fullName evidence="1">Uncharacterized protein</fullName>
    </submittedName>
</protein>
<dbReference type="EMBL" id="LGIA01000164">
    <property type="protein sequence ID" value="KOH44386.1"/>
    <property type="molecule type" value="Genomic_DNA"/>
</dbReference>
<keyword evidence="2" id="KW-1185">Reference proteome</keyword>
<gene>
    <name evidence="1" type="ORF">NC99_28330</name>
</gene>
<evidence type="ECO:0000313" key="1">
    <source>
        <dbReference type="EMBL" id="KOH44386.1"/>
    </source>
</evidence>